<evidence type="ECO:0000313" key="2">
    <source>
        <dbReference type="Proteomes" id="UP000475325"/>
    </source>
</evidence>
<accession>A0A7C8N3K0</accession>
<dbReference type="AlphaFoldDB" id="A0A7C8N3K0"/>
<dbReference type="EMBL" id="WIQW01000131">
    <property type="protein sequence ID" value="KAF3081031.1"/>
    <property type="molecule type" value="Genomic_DNA"/>
</dbReference>
<organism evidence="1 2">
    <name type="scientific">Orbilia oligospora</name>
    <name type="common">Nematode-trapping fungus</name>
    <name type="synonym">Arthrobotrys oligospora</name>
    <dbReference type="NCBI Taxonomy" id="2813651"/>
    <lineage>
        <taxon>Eukaryota</taxon>
        <taxon>Fungi</taxon>
        <taxon>Dikarya</taxon>
        <taxon>Ascomycota</taxon>
        <taxon>Pezizomycotina</taxon>
        <taxon>Orbiliomycetes</taxon>
        <taxon>Orbiliales</taxon>
        <taxon>Orbiliaceae</taxon>
        <taxon>Orbilia</taxon>
    </lineage>
</organism>
<name>A0A7C8N3K0_ORBOL</name>
<dbReference type="Proteomes" id="UP000475325">
    <property type="component" value="Unassembled WGS sequence"/>
</dbReference>
<reference evidence="1 2" key="1">
    <citation type="submission" date="2019-06" db="EMBL/GenBank/DDBJ databases">
        <authorList>
            <person name="Palmer J.M."/>
        </authorList>
    </citation>
    <scope>NUCLEOTIDE SEQUENCE [LARGE SCALE GENOMIC DNA]</scope>
    <source>
        <strain evidence="1 2">TWF102</strain>
    </source>
</reference>
<gene>
    <name evidence="1" type="ORF">TWF102_001985</name>
</gene>
<evidence type="ECO:0000313" key="1">
    <source>
        <dbReference type="EMBL" id="KAF3081031.1"/>
    </source>
</evidence>
<protein>
    <submittedName>
        <fullName evidence="1">Uncharacterized protein</fullName>
    </submittedName>
</protein>
<sequence length="99" mass="11420">MDVIHESYIDIHNSRLVSRAGKEKCYNRLLLPTSCPDLGTPNKNLELLGRLEHHTCRLKEKLMLVRRTNPPFLPLYPPKTDEASNIVDSELVDRHAIDF</sequence>
<proteinExistence type="predicted"/>
<comment type="caution">
    <text evidence="1">The sequence shown here is derived from an EMBL/GenBank/DDBJ whole genome shotgun (WGS) entry which is preliminary data.</text>
</comment>